<dbReference type="InterPro" id="IPR022293">
    <property type="entry name" value="Integrating-conj_element"/>
</dbReference>
<evidence type="ECO:0000313" key="4">
    <source>
        <dbReference type="Proteomes" id="UP000445000"/>
    </source>
</evidence>
<name>A0A829Y8H0_9GAMM</name>
<proteinExistence type="predicted"/>
<evidence type="ECO:0000256" key="1">
    <source>
        <dbReference type="SAM" id="Coils"/>
    </source>
</evidence>
<protein>
    <submittedName>
        <fullName evidence="3">Integrating conjugative element protein</fullName>
    </submittedName>
</protein>
<evidence type="ECO:0000313" key="3">
    <source>
        <dbReference type="EMBL" id="GFE79168.1"/>
    </source>
</evidence>
<feature type="coiled-coil region" evidence="1">
    <location>
        <begin position="89"/>
        <end position="116"/>
    </location>
</feature>
<dbReference type="Proteomes" id="UP000445000">
    <property type="component" value="Unassembled WGS sequence"/>
</dbReference>
<gene>
    <name evidence="3" type="ORF">GCM10011487_11680</name>
</gene>
<evidence type="ECO:0000256" key="2">
    <source>
        <dbReference type="SAM" id="SignalP"/>
    </source>
</evidence>
<keyword evidence="2" id="KW-0732">Signal</keyword>
<reference evidence="4" key="1">
    <citation type="submission" date="2020-01" db="EMBL/GenBank/DDBJ databases">
        <title>'Steroidobacter agaridevorans' sp. nov., agar-degrading bacteria isolated from rhizosphere soils.</title>
        <authorList>
            <person name="Ikenaga M."/>
            <person name="Kataoka M."/>
            <person name="Murouchi A."/>
            <person name="Katsuragi S."/>
            <person name="Sakai M."/>
        </authorList>
    </citation>
    <scope>NUCLEOTIDE SEQUENCE [LARGE SCALE GENOMIC DNA]</scope>
    <source>
        <strain evidence="4">YU21-B</strain>
    </source>
</reference>
<keyword evidence="1" id="KW-0175">Coiled coil</keyword>
<dbReference type="AlphaFoldDB" id="A0A829Y8H0"/>
<feature type="chain" id="PRO_5032489618" evidence="2">
    <location>
        <begin position="28"/>
        <end position="252"/>
    </location>
</feature>
<organism evidence="3 4">
    <name type="scientific">Steroidobacter agaridevorans</name>
    <dbReference type="NCBI Taxonomy" id="2695856"/>
    <lineage>
        <taxon>Bacteria</taxon>
        <taxon>Pseudomonadati</taxon>
        <taxon>Pseudomonadota</taxon>
        <taxon>Gammaproteobacteria</taxon>
        <taxon>Steroidobacterales</taxon>
        <taxon>Steroidobacteraceae</taxon>
        <taxon>Steroidobacter</taxon>
    </lineage>
</organism>
<accession>A0A829Y8H0</accession>
<feature type="signal peptide" evidence="2">
    <location>
        <begin position="1"/>
        <end position="27"/>
    </location>
</feature>
<keyword evidence="4" id="KW-1185">Reference proteome</keyword>
<dbReference type="EMBL" id="BLJN01000001">
    <property type="protein sequence ID" value="GFE79168.1"/>
    <property type="molecule type" value="Genomic_DNA"/>
</dbReference>
<dbReference type="NCBIfam" id="TIGR03759">
    <property type="entry name" value="conj_TIGR03759"/>
    <property type="match status" value="1"/>
</dbReference>
<sequence length="252" mass="28425">MKTIVSCMRLLSRAALLTVLLPLSSLAAQSHRAVESRVVESDLRSSTSAALDERLARDWGLKAEEWGRYRQLMQGPLGLYSPNLDPLTALGMEARNEDERQRYAELQVQAERRRVEKLLAYQRAYDEAWQRLYPRQQRITASSLRSHLASSQPLASPVELRLAVFVSNHCPPCDQRVKQLQAAGQPFDLYMVGSDNNDAEIRQWAARAGIEPSKVRAGQITLNHDAGRWAWIGGRGGLPAVVKEIDGRWQRQ</sequence>
<comment type="caution">
    <text evidence="3">The sequence shown here is derived from an EMBL/GenBank/DDBJ whole genome shotgun (WGS) entry which is preliminary data.</text>
</comment>